<dbReference type="EMBL" id="LR797107">
    <property type="protein sequence ID" value="CAB4187611.1"/>
    <property type="molecule type" value="Genomic_DNA"/>
</dbReference>
<sequence>MPITKIDYVDMPFASPRVTPNRGALAALYVRQGEQLANIALQKGENKARTFERLGQIYNGYTEQVRQQKAAEAALALRAQEREQDRSEKEKDRTERANERKEAARQTTAREDREAVRYMVGNMEPGPVSPVVAELARRYPELAARFSSRETLPATVTPGAAGMVSPEQGAYDVLEPSKDDIERSRANVFRQTQAAAAEAARKVDDARMDAAQRQTVDYQNKSLAISQQNANTARQNAETNSGGDTNTDPRVADPTSRSILAQTGLSYPAFLVMTGDSSKVERGRPRTAAMNEVEKFANSRGVDVSTFQSQAAALNLVLKQNTMRFNQVKVAEGELGATLGNLKSAAAEAGLDDARAFNAVKLFVAGEFNNPDVQKYAFHLNQLRSELAFYNAATQGRAGNVFVQDYTEAERVLKQGVAAGSLDGLGEALNRSVDKMGTVLSGSVTRAQQDMWKLFGVQRPPEPSAGAGGAGMVEAIDEQGNPHHAPAGTPLPPGWRLKQ</sequence>
<evidence type="ECO:0000313" key="3">
    <source>
        <dbReference type="EMBL" id="CAB4200416.1"/>
    </source>
</evidence>
<organism evidence="2">
    <name type="scientific">uncultured Caudovirales phage</name>
    <dbReference type="NCBI Taxonomy" id="2100421"/>
    <lineage>
        <taxon>Viruses</taxon>
        <taxon>Duplodnaviria</taxon>
        <taxon>Heunggongvirae</taxon>
        <taxon>Uroviricota</taxon>
        <taxon>Caudoviricetes</taxon>
        <taxon>Peduoviridae</taxon>
        <taxon>Maltschvirus</taxon>
        <taxon>Maltschvirus maltsch</taxon>
    </lineage>
</organism>
<feature type="compositionally biased region" description="Basic and acidic residues" evidence="1">
    <location>
        <begin position="79"/>
        <end position="110"/>
    </location>
</feature>
<gene>
    <name evidence="2" type="ORF">UFOVP1154_56</name>
    <name evidence="3" type="ORF">UFOVP1341_37</name>
    <name evidence="4" type="ORF">UFOVP1601_46</name>
</gene>
<feature type="region of interest" description="Disordered" evidence="1">
    <location>
        <begin position="476"/>
        <end position="499"/>
    </location>
</feature>
<proteinExistence type="predicted"/>
<feature type="region of interest" description="Disordered" evidence="1">
    <location>
        <begin position="227"/>
        <end position="254"/>
    </location>
</feature>
<reference evidence="2" key="1">
    <citation type="submission" date="2020-05" db="EMBL/GenBank/DDBJ databases">
        <authorList>
            <person name="Chiriac C."/>
            <person name="Salcher M."/>
            <person name="Ghai R."/>
            <person name="Kavagutti S V."/>
        </authorList>
    </citation>
    <scope>NUCLEOTIDE SEQUENCE</scope>
</reference>
<accession>A0A6J5R263</accession>
<protein>
    <submittedName>
        <fullName evidence="2">Uncharacterized protein</fullName>
    </submittedName>
</protein>
<name>A0A6J5R263_9CAUD</name>
<evidence type="ECO:0000313" key="2">
    <source>
        <dbReference type="EMBL" id="CAB4187611.1"/>
    </source>
</evidence>
<evidence type="ECO:0000256" key="1">
    <source>
        <dbReference type="SAM" id="MobiDB-lite"/>
    </source>
</evidence>
<feature type="compositionally biased region" description="Polar residues" evidence="1">
    <location>
        <begin position="227"/>
        <end position="248"/>
    </location>
</feature>
<dbReference type="EMBL" id="LR797469">
    <property type="protein sequence ID" value="CAB4218884.1"/>
    <property type="molecule type" value="Genomic_DNA"/>
</dbReference>
<evidence type="ECO:0000313" key="4">
    <source>
        <dbReference type="EMBL" id="CAB4218884.1"/>
    </source>
</evidence>
<feature type="region of interest" description="Disordered" evidence="1">
    <location>
        <begin position="78"/>
        <end position="110"/>
    </location>
</feature>
<dbReference type="EMBL" id="LR797292">
    <property type="protein sequence ID" value="CAB4200416.1"/>
    <property type="molecule type" value="Genomic_DNA"/>
</dbReference>